<dbReference type="PANTHER" id="PTHR30537:SF5">
    <property type="entry name" value="HTH-TYPE TRANSCRIPTIONAL ACTIVATOR TTDR-RELATED"/>
    <property type="match status" value="1"/>
</dbReference>
<dbReference type="Gene3D" id="3.40.190.290">
    <property type="match status" value="1"/>
</dbReference>
<evidence type="ECO:0000313" key="3">
    <source>
        <dbReference type="EMBL" id="EFF74220.1"/>
    </source>
</evidence>
<dbReference type="GO" id="GO:0006351">
    <property type="term" value="P:DNA-templated transcription"/>
    <property type="evidence" value="ECO:0007669"/>
    <property type="project" value="TreeGrafter"/>
</dbReference>
<proteinExistence type="inferred from homology"/>
<dbReference type="HOGENOM" id="CLU_2662614_0_0_4"/>
<dbReference type="PANTHER" id="PTHR30537">
    <property type="entry name" value="HTH-TYPE TRANSCRIPTIONAL REGULATOR"/>
    <property type="match status" value="1"/>
</dbReference>
<dbReference type="InterPro" id="IPR058163">
    <property type="entry name" value="LysR-type_TF_proteobact-type"/>
</dbReference>
<reference evidence="4" key="1">
    <citation type="submission" date="2010-03" db="EMBL/GenBank/DDBJ databases">
        <title>Complete sequence of Mobiluncus curtisii ATCC 43063.</title>
        <authorList>
            <person name="Muzny D."/>
            <person name="Qin X."/>
            <person name="Deng J."/>
            <person name="Jiang H."/>
            <person name="Liu Y."/>
            <person name="Qu J."/>
            <person name="Song X.-Z."/>
            <person name="Zhang L."/>
            <person name="Thornton R."/>
            <person name="Coyle M."/>
            <person name="Francisco L."/>
            <person name="Jackson L."/>
            <person name="Javaid M."/>
            <person name="Korchina V."/>
            <person name="Kovar C."/>
            <person name="Mata R."/>
            <person name="Mathew T."/>
            <person name="Ngo R."/>
            <person name="Nguyen L."/>
            <person name="Nguyen N."/>
            <person name="Okwuonu G."/>
            <person name="Ongeri F."/>
            <person name="Pham C."/>
            <person name="Simmons D."/>
            <person name="Wilczek-Boney K."/>
            <person name="Hale W."/>
            <person name="Jakkamsetti A."/>
            <person name="Pham P."/>
            <person name="Ruth R."/>
            <person name="San Lucas F."/>
            <person name="Warren J."/>
            <person name="Zhang J."/>
            <person name="Zhao Z."/>
            <person name="Zhou C."/>
            <person name="Zhu D."/>
            <person name="Lee S."/>
            <person name="Bess C."/>
            <person name="Blankenburg K."/>
            <person name="Forbes L."/>
            <person name="Fu Q."/>
            <person name="Gubbala S."/>
            <person name="Hirani K."/>
            <person name="Jayaseelan J.C."/>
            <person name="Lara F."/>
            <person name="Munidasa M."/>
            <person name="Palculict T."/>
            <person name="Patil S."/>
            <person name="Pu L.-L."/>
            <person name="Saada N."/>
            <person name="Tang L."/>
            <person name="Weissenberger G."/>
            <person name="Zhu Y."/>
            <person name="Hemphill L."/>
            <person name="Shang Y."/>
            <person name="Youmans B."/>
            <person name="Ayvaz T."/>
            <person name="Ross M."/>
            <person name="Santibanez J."/>
            <person name="Aqrawi P."/>
            <person name="Gross S."/>
            <person name="Joshi V."/>
            <person name="Fowler G."/>
            <person name="Nazareth L."/>
            <person name="Reid J."/>
            <person name="Worley K."/>
            <person name="Petrosino J."/>
            <person name="Highlander S."/>
            <person name="Gibbs R."/>
            <person name="Gibbs R."/>
        </authorList>
    </citation>
    <scope>NUCLEOTIDE SEQUENCE [LARGE SCALE GENOMIC DNA]</scope>
    <source>
        <strain evidence="4">ATCC 43553</strain>
    </source>
</reference>
<dbReference type="eggNOG" id="COG0583">
    <property type="taxonomic scope" value="Bacteria"/>
</dbReference>
<evidence type="ECO:0000256" key="1">
    <source>
        <dbReference type="ARBA" id="ARBA00009437"/>
    </source>
</evidence>
<protein>
    <recommendedName>
        <fullName evidence="2">LysR substrate-binding domain-containing protein</fullName>
    </recommendedName>
</protein>
<dbReference type="PATRIC" id="fig|742159.3.peg.5409"/>
<comment type="caution">
    <text evidence="3">The sequence shown here is derived from an EMBL/GenBank/DDBJ whole genome shotgun (WGS) entry which is preliminary data.</text>
</comment>
<comment type="similarity">
    <text evidence="1">Belongs to the LysR transcriptional regulatory family.</text>
</comment>
<dbReference type="AlphaFoldDB" id="D4XG31"/>
<name>D4XG31_9BURK</name>
<evidence type="ECO:0000313" key="4">
    <source>
        <dbReference type="Proteomes" id="UP000004510"/>
    </source>
</evidence>
<dbReference type="GO" id="GO:0003700">
    <property type="term" value="F:DNA-binding transcription factor activity"/>
    <property type="evidence" value="ECO:0007669"/>
    <property type="project" value="TreeGrafter"/>
</dbReference>
<gene>
    <name evidence="3" type="ORF">HMPREF0004_4408</name>
</gene>
<sequence>MAALRSMARSGLGVGLLPHYLCANMLASGELVRILPGWQAAPSRIYAIMPARRGEPLALRRFLEVAASELPALLA</sequence>
<evidence type="ECO:0000259" key="2">
    <source>
        <dbReference type="Pfam" id="PF03466"/>
    </source>
</evidence>
<organism evidence="3 4">
    <name type="scientific">Achromobacter piechaudii ATCC 43553</name>
    <dbReference type="NCBI Taxonomy" id="742159"/>
    <lineage>
        <taxon>Bacteria</taxon>
        <taxon>Pseudomonadati</taxon>
        <taxon>Pseudomonadota</taxon>
        <taxon>Betaproteobacteria</taxon>
        <taxon>Burkholderiales</taxon>
        <taxon>Alcaligenaceae</taxon>
        <taxon>Achromobacter</taxon>
    </lineage>
</organism>
<dbReference type="GO" id="GO:0043565">
    <property type="term" value="F:sequence-specific DNA binding"/>
    <property type="evidence" value="ECO:0007669"/>
    <property type="project" value="TreeGrafter"/>
</dbReference>
<dbReference type="Proteomes" id="UP000004510">
    <property type="component" value="Unassembled WGS sequence"/>
</dbReference>
<dbReference type="Pfam" id="PF03466">
    <property type="entry name" value="LysR_substrate"/>
    <property type="match status" value="1"/>
</dbReference>
<accession>D4XG31</accession>
<dbReference type="EMBL" id="ADMS01000101">
    <property type="protein sequence ID" value="EFF74220.1"/>
    <property type="molecule type" value="Genomic_DNA"/>
</dbReference>
<dbReference type="InterPro" id="IPR005119">
    <property type="entry name" value="LysR_subst-bd"/>
</dbReference>
<dbReference type="SUPFAM" id="SSF53850">
    <property type="entry name" value="Periplasmic binding protein-like II"/>
    <property type="match status" value="1"/>
</dbReference>
<feature type="domain" description="LysR substrate-binding" evidence="2">
    <location>
        <begin position="2"/>
        <end position="69"/>
    </location>
</feature>